<dbReference type="EMBL" id="LAZR01051021">
    <property type="protein sequence ID" value="KKK86057.1"/>
    <property type="molecule type" value="Genomic_DNA"/>
</dbReference>
<evidence type="ECO:0000313" key="1">
    <source>
        <dbReference type="EMBL" id="KKK86057.1"/>
    </source>
</evidence>
<protein>
    <submittedName>
        <fullName evidence="1">Uncharacterized protein</fullName>
    </submittedName>
</protein>
<sequence length="87" mass="10112">LIACVYMTHEIGHMNTIPQKRALIISDYTAEYEANRWAMYRLDELGWPETAAEFEKYIHEVADLKMTDDNEEYIEAATDLILELGLT</sequence>
<dbReference type="AlphaFoldDB" id="A0A0F8YX79"/>
<organism evidence="1">
    <name type="scientific">marine sediment metagenome</name>
    <dbReference type="NCBI Taxonomy" id="412755"/>
    <lineage>
        <taxon>unclassified sequences</taxon>
        <taxon>metagenomes</taxon>
        <taxon>ecological metagenomes</taxon>
    </lineage>
</organism>
<feature type="non-terminal residue" evidence="1">
    <location>
        <position position="1"/>
    </location>
</feature>
<comment type="caution">
    <text evidence="1">The sequence shown here is derived from an EMBL/GenBank/DDBJ whole genome shotgun (WGS) entry which is preliminary data.</text>
</comment>
<name>A0A0F8YX79_9ZZZZ</name>
<accession>A0A0F8YX79</accession>
<reference evidence="1" key="1">
    <citation type="journal article" date="2015" name="Nature">
        <title>Complex archaea that bridge the gap between prokaryotes and eukaryotes.</title>
        <authorList>
            <person name="Spang A."/>
            <person name="Saw J.H."/>
            <person name="Jorgensen S.L."/>
            <person name="Zaremba-Niedzwiedzka K."/>
            <person name="Martijn J."/>
            <person name="Lind A.E."/>
            <person name="van Eijk R."/>
            <person name="Schleper C."/>
            <person name="Guy L."/>
            <person name="Ettema T.J."/>
        </authorList>
    </citation>
    <scope>NUCLEOTIDE SEQUENCE</scope>
</reference>
<gene>
    <name evidence="1" type="ORF">LCGC14_2767020</name>
</gene>
<proteinExistence type="predicted"/>